<dbReference type="RefSeq" id="WP_156273629.1">
    <property type="nucleotide sequence ID" value="NZ_CP046244.1"/>
</dbReference>
<organism evidence="1 2">
    <name type="scientific">Neomoorella glycerini</name>
    <dbReference type="NCBI Taxonomy" id="55779"/>
    <lineage>
        <taxon>Bacteria</taxon>
        <taxon>Bacillati</taxon>
        <taxon>Bacillota</taxon>
        <taxon>Clostridia</taxon>
        <taxon>Neomoorellales</taxon>
        <taxon>Neomoorellaceae</taxon>
        <taxon>Neomoorella</taxon>
    </lineage>
</organism>
<keyword evidence="2" id="KW-1185">Reference proteome</keyword>
<gene>
    <name evidence="1" type="ORF">MGLY_21030</name>
</gene>
<protein>
    <submittedName>
        <fullName evidence="1">Uncharacterized protein</fullName>
    </submittedName>
</protein>
<proteinExistence type="predicted"/>
<reference evidence="1 2" key="1">
    <citation type="submission" date="2019-11" db="EMBL/GenBank/DDBJ databases">
        <title>Genome sequence of Moorella glycerini DSM11254.</title>
        <authorList>
            <person name="Poehlein A."/>
            <person name="Boeer T."/>
            <person name="Daniel R."/>
        </authorList>
    </citation>
    <scope>NUCLEOTIDE SEQUENCE [LARGE SCALE GENOMIC DNA]</scope>
    <source>
        <strain evidence="1 2">DSM 11254</strain>
    </source>
</reference>
<sequence length="149" mass="16884">MSKGRRKSLLAEIDPPMINDGTEKELPPKVIYQVINQEVKINFVPSNSTLKGGLVMVPGIKQEPDERFPDLAIKVFNENEKEELLRELLSVAIQSVRNGDLEALRRVLLAWEYTALWKKEPHMLKELESGAGDSRNGVDWRDFLASEGL</sequence>
<accession>A0A6I5ZRT6</accession>
<dbReference type="AlphaFoldDB" id="A0A6I5ZRT6"/>
<dbReference type="EMBL" id="CP046244">
    <property type="protein sequence ID" value="QGP92714.1"/>
    <property type="molecule type" value="Genomic_DNA"/>
</dbReference>
<name>A0A6I5ZRT6_9FIRM</name>
<evidence type="ECO:0000313" key="2">
    <source>
        <dbReference type="Proteomes" id="UP000425916"/>
    </source>
</evidence>
<evidence type="ECO:0000313" key="1">
    <source>
        <dbReference type="EMBL" id="QGP92714.1"/>
    </source>
</evidence>
<dbReference type="Proteomes" id="UP000425916">
    <property type="component" value="Chromosome"/>
</dbReference>
<dbReference type="OrthoDB" id="10014727at2"/>